<dbReference type="RefSeq" id="WP_114337601.1">
    <property type="nucleotide sequence ID" value="NZ_QPID01000003.1"/>
</dbReference>
<evidence type="ECO:0000256" key="1">
    <source>
        <dbReference type="SAM" id="Phobius"/>
    </source>
</evidence>
<evidence type="ECO:0000313" key="3">
    <source>
        <dbReference type="Proteomes" id="UP000252558"/>
    </source>
</evidence>
<keyword evidence="3" id="KW-1185">Reference proteome</keyword>
<keyword evidence="1" id="KW-0472">Membrane</keyword>
<sequence>MDMCVIEQKTLSLIQHTAYRCLFWLALVTLFSLFGEAIDGAISLSDLSFTLNFVIPCALLALVYIGLALISNNYGQELRLIWNGAQLQYDRYGQSQIFLPSQIRMAKLEGKVTPQLTLYLSNTDSPRRLSLEGLPLAECEDLLQQLSFRIESSEKTMLRSKAEGESLANNISLA</sequence>
<keyword evidence="1" id="KW-0812">Transmembrane</keyword>
<feature type="transmembrane region" description="Helical" evidence="1">
    <location>
        <begin position="21"/>
        <end position="43"/>
    </location>
</feature>
<comment type="caution">
    <text evidence="2">The sequence shown here is derived from an EMBL/GenBank/DDBJ whole genome shotgun (WGS) entry which is preliminary data.</text>
</comment>
<dbReference type="AlphaFoldDB" id="A0A368NMD7"/>
<reference evidence="2 3" key="1">
    <citation type="submission" date="2018-07" db="EMBL/GenBank/DDBJ databases">
        <title>Corallincola holothuriorum sp. nov., a new facultative anaerobe isolated from sea cucumber Apostichopus japonicus.</title>
        <authorList>
            <person name="Xia H."/>
        </authorList>
    </citation>
    <scope>NUCLEOTIDE SEQUENCE [LARGE SCALE GENOMIC DNA]</scope>
    <source>
        <strain evidence="2 3">C4</strain>
    </source>
</reference>
<gene>
    <name evidence="2" type="ORF">DU002_06695</name>
</gene>
<name>A0A368NMD7_9GAMM</name>
<dbReference type="Proteomes" id="UP000252558">
    <property type="component" value="Unassembled WGS sequence"/>
</dbReference>
<organism evidence="2 3">
    <name type="scientific">Corallincola holothuriorum</name>
    <dbReference type="NCBI Taxonomy" id="2282215"/>
    <lineage>
        <taxon>Bacteria</taxon>
        <taxon>Pseudomonadati</taxon>
        <taxon>Pseudomonadota</taxon>
        <taxon>Gammaproteobacteria</taxon>
        <taxon>Alteromonadales</taxon>
        <taxon>Psychromonadaceae</taxon>
        <taxon>Corallincola</taxon>
    </lineage>
</organism>
<feature type="transmembrane region" description="Helical" evidence="1">
    <location>
        <begin position="49"/>
        <end position="70"/>
    </location>
</feature>
<dbReference type="EMBL" id="QPID01000003">
    <property type="protein sequence ID" value="RCU51005.1"/>
    <property type="molecule type" value="Genomic_DNA"/>
</dbReference>
<evidence type="ECO:0000313" key="2">
    <source>
        <dbReference type="EMBL" id="RCU51005.1"/>
    </source>
</evidence>
<protein>
    <submittedName>
        <fullName evidence="2">Uncharacterized protein</fullName>
    </submittedName>
</protein>
<keyword evidence="1" id="KW-1133">Transmembrane helix</keyword>
<proteinExistence type="predicted"/>
<accession>A0A368NMD7</accession>